<dbReference type="Proteomes" id="UP001171945">
    <property type="component" value="Unassembled WGS sequence"/>
</dbReference>
<dbReference type="InterPro" id="IPR051396">
    <property type="entry name" value="Bact_Antivir_Def_Nuclease"/>
</dbReference>
<dbReference type="EMBL" id="JAUCGM010000006">
    <property type="protein sequence ID" value="MDM8561809.1"/>
    <property type="molecule type" value="Genomic_DNA"/>
</dbReference>
<evidence type="ECO:0000259" key="1">
    <source>
        <dbReference type="Pfam" id="PF13304"/>
    </source>
</evidence>
<keyword evidence="3" id="KW-1185">Reference proteome</keyword>
<protein>
    <submittedName>
        <fullName evidence="2">AAA family ATPase</fullName>
    </submittedName>
</protein>
<feature type="domain" description="ATPase AAA-type core" evidence="1">
    <location>
        <begin position="105"/>
        <end position="230"/>
    </location>
</feature>
<comment type="caution">
    <text evidence="2">The sequence shown here is derived from an EMBL/GenBank/DDBJ whole genome shotgun (WGS) entry which is preliminary data.</text>
</comment>
<dbReference type="PANTHER" id="PTHR43581">
    <property type="entry name" value="ATP/GTP PHOSPHATASE"/>
    <property type="match status" value="1"/>
</dbReference>
<proteinExistence type="predicted"/>
<dbReference type="InterPro" id="IPR027417">
    <property type="entry name" value="P-loop_NTPase"/>
</dbReference>
<dbReference type="PANTHER" id="PTHR43581:SF2">
    <property type="entry name" value="EXCINUCLEASE ATPASE SUBUNIT"/>
    <property type="match status" value="1"/>
</dbReference>
<dbReference type="CDD" id="cd00267">
    <property type="entry name" value="ABC_ATPase"/>
    <property type="match status" value="1"/>
</dbReference>
<dbReference type="SUPFAM" id="SSF52540">
    <property type="entry name" value="P-loop containing nucleoside triphosphate hydrolases"/>
    <property type="match status" value="1"/>
</dbReference>
<dbReference type="Pfam" id="PF13304">
    <property type="entry name" value="AAA_21"/>
    <property type="match status" value="1"/>
</dbReference>
<evidence type="ECO:0000313" key="2">
    <source>
        <dbReference type="EMBL" id="MDM8561809.1"/>
    </source>
</evidence>
<reference evidence="2" key="1">
    <citation type="submission" date="2023-06" db="EMBL/GenBank/DDBJ databases">
        <title>Uncultivated large filamentous bacteria from sulfidic sediments reveal new species and different genomic features in energy metabolism and defense.</title>
        <authorList>
            <person name="Fonseca A."/>
        </authorList>
    </citation>
    <scope>NUCLEOTIDE SEQUENCE</scope>
    <source>
        <strain evidence="2">HSG4</strain>
    </source>
</reference>
<organism evidence="2 3">
    <name type="scientific">Candidatus Marithioploca araucensis</name>
    <dbReference type="NCBI Taxonomy" id="70273"/>
    <lineage>
        <taxon>Bacteria</taxon>
        <taxon>Pseudomonadati</taxon>
        <taxon>Pseudomonadota</taxon>
        <taxon>Gammaproteobacteria</taxon>
        <taxon>Thiotrichales</taxon>
        <taxon>Thiotrichaceae</taxon>
        <taxon>Candidatus Marithioploca</taxon>
    </lineage>
</organism>
<accession>A0ABT7VQ81</accession>
<name>A0ABT7VQ81_9GAMM</name>
<dbReference type="Gene3D" id="3.40.50.300">
    <property type="entry name" value="P-loop containing nucleotide triphosphate hydrolases"/>
    <property type="match status" value="1"/>
</dbReference>
<gene>
    <name evidence="2" type="ORF">QUF54_00465</name>
</gene>
<evidence type="ECO:0000313" key="3">
    <source>
        <dbReference type="Proteomes" id="UP001171945"/>
    </source>
</evidence>
<sequence>MGSHHIFLSIFRIGSEATEVKLARHLQELWKQYAHEISETIRKAQEKGLADILKAMLSMKSQNKEEVNTKVEPETAYKLVANFLERQGNIAADVLGTQAEFKQRYLKESHIQSVVNDINEIENDIEKARQPQRQLQQLIQDLFSGNKELQFKEQIEMTHLDGSNLDLSVLSSGEKQLILILLETFLAKESCILIDEPEISMHIDWQERLVDAMRQLNPSVQIILTTHTPEMMVNIEDDRIFRL</sequence>
<dbReference type="InterPro" id="IPR003959">
    <property type="entry name" value="ATPase_AAA_core"/>
</dbReference>